<reference evidence="2" key="1">
    <citation type="submission" date="2022-12" db="EMBL/GenBank/DDBJ databases">
        <authorList>
            <person name="Bing R.G."/>
            <person name="Willard D.J."/>
            <person name="Manesh M.J.H."/>
            <person name="Laemthong T."/>
            <person name="Crosby J.R."/>
            <person name="Kelly R.M."/>
        </authorList>
    </citation>
    <scope>NUCLEOTIDE SEQUENCE</scope>
    <source>
        <strain evidence="2">DSM 8991</strain>
    </source>
</reference>
<keyword evidence="3" id="KW-1185">Reference proteome</keyword>
<dbReference type="Pfam" id="PF09548">
    <property type="entry name" value="Spore_III_AB"/>
    <property type="match status" value="1"/>
</dbReference>
<name>A0ABY7BIZ0_9FIRM</name>
<organism evidence="2 3">
    <name type="scientific">Caldicellulosiruptor naganoensis</name>
    <dbReference type="NCBI Taxonomy" id="29324"/>
    <lineage>
        <taxon>Bacteria</taxon>
        <taxon>Bacillati</taxon>
        <taxon>Bacillota</taxon>
        <taxon>Bacillota incertae sedis</taxon>
        <taxon>Caldicellulosiruptorales</taxon>
        <taxon>Caldicellulosiruptoraceae</taxon>
        <taxon>Caldicellulosiruptor</taxon>
    </lineage>
</organism>
<dbReference type="EMBL" id="CP113864">
    <property type="protein sequence ID" value="WAM32564.1"/>
    <property type="molecule type" value="Genomic_DNA"/>
</dbReference>
<keyword evidence="1" id="KW-0472">Membrane</keyword>
<evidence type="ECO:0000256" key="1">
    <source>
        <dbReference type="SAM" id="Phobius"/>
    </source>
</evidence>
<feature type="transmembrane region" description="Helical" evidence="1">
    <location>
        <begin position="144"/>
        <end position="161"/>
    </location>
</feature>
<protein>
    <submittedName>
        <fullName evidence="2">Stage III sporulation protein AB</fullName>
    </submittedName>
</protein>
<keyword evidence="1" id="KW-1133">Transmembrane helix</keyword>
<evidence type="ECO:0000313" key="3">
    <source>
        <dbReference type="Proteomes" id="UP001164745"/>
    </source>
</evidence>
<accession>A0ABY7BIZ0</accession>
<dbReference type="Proteomes" id="UP001164745">
    <property type="component" value="Chromosome"/>
</dbReference>
<dbReference type="RefSeq" id="WP_235374593.1">
    <property type="nucleotide sequence ID" value="NZ_CP113864.1"/>
</dbReference>
<dbReference type="InterPro" id="IPR014198">
    <property type="entry name" value="Spore_III_AB"/>
</dbReference>
<sequence>MILKLIGSILIIFSSLLIGYSQTLKLKKQLRIINIFINFFSFAKADILTTSLTLFEILNRFKSKGFSGHVNVLEYYYKHIGRTSSEVKNIYQLDEDLHKLVLSLFNSIGYSSISEINKIVDEGIRELREHYESARAKYTKNSKMFTLLGFFCGVSICILLLQCVGV</sequence>
<gene>
    <name evidence="2" type="ORF">OTJ99_001136</name>
</gene>
<proteinExistence type="predicted"/>
<evidence type="ECO:0000313" key="2">
    <source>
        <dbReference type="EMBL" id="WAM32564.1"/>
    </source>
</evidence>
<keyword evidence="1" id="KW-0812">Transmembrane</keyword>